<gene>
    <name evidence="2" type="ORF">HNQ09_000602</name>
</gene>
<proteinExistence type="predicted"/>
<accession>A0A7W8GCQ6</accession>
<keyword evidence="3" id="KW-1185">Reference proteome</keyword>
<evidence type="ECO:0000313" key="2">
    <source>
        <dbReference type="EMBL" id="MBB5233185.1"/>
    </source>
</evidence>
<dbReference type="InterPro" id="IPR054468">
    <property type="entry name" value="NrSPol-like_HBD"/>
</dbReference>
<protein>
    <submittedName>
        <fullName evidence="2">Primase-polymerase (Primpol)-like protein</fullName>
    </submittedName>
</protein>
<feature type="domain" description="NrS-1 polymerase-like HBD" evidence="1">
    <location>
        <begin position="131"/>
        <end position="181"/>
    </location>
</feature>
<name>A0A7W8GCQ6_9DEIO</name>
<reference evidence="2 3" key="1">
    <citation type="submission" date="2020-08" db="EMBL/GenBank/DDBJ databases">
        <title>Genomic Encyclopedia of Type Strains, Phase IV (KMG-IV): sequencing the most valuable type-strain genomes for metagenomic binning, comparative biology and taxonomic classification.</title>
        <authorList>
            <person name="Goeker M."/>
        </authorList>
    </citation>
    <scope>NUCLEOTIDE SEQUENCE [LARGE SCALE GENOMIC DNA]</scope>
    <source>
        <strain evidence="2 3">DSM 101791</strain>
    </source>
</reference>
<dbReference type="EMBL" id="JACHFN010000002">
    <property type="protein sequence ID" value="MBB5233185.1"/>
    <property type="molecule type" value="Genomic_DNA"/>
</dbReference>
<comment type="caution">
    <text evidence="2">The sequence shown here is derived from an EMBL/GenBank/DDBJ whole genome shotgun (WGS) entry which is preliminary data.</text>
</comment>
<dbReference type="AlphaFoldDB" id="A0A7W8GCQ6"/>
<dbReference type="Pfam" id="PF22763">
    <property type="entry name" value="NrS1-1_pol-like_HBD"/>
    <property type="match status" value="1"/>
</dbReference>
<dbReference type="RefSeq" id="WP_184025309.1">
    <property type="nucleotide sequence ID" value="NZ_JACHFN010000002.1"/>
</dbReference>
<organism evidence="2 3">
    <name type="scientific">Deinococcus budaensis</name>
    <dbReference type="NCBI Taxonomy" id="1665626"/>
    <lineage>
        <taxon>Bacteria</taxon>
        <taxon>Thermotogati</taxon>
        <taxon>Deinococcota</taxon>
        <taxon>Deinococci</taxon>
        <taxon>Deinococcales</taxon>
        <taxon>Deinococcaceae</taxon>
        <taxon>Deinococcus</taxon>
    </lineage>
</organism>
<evidence type="ECO:0000313" key="3">
    <source>
        <dbReference type="Proteomes" id="UP000525389"/>
    </source>
</evidence>
<sequence>MLDLDHPLSNQGRALLADIGSYAERSPSGLGVHVWLRGDVTRNRRVPGVEVLGTGFVTVTGSALPDRSRSLDAVHPFLTAPLTERRPEVLEGADLQLDDQRVLDLLTRARNGPRARRLLAGDWEAGGYPSQSEADLAAVRMLRFYTQDVAQLERLMRASGLSRQKWGRGGYLPRTIQRALELGGPVWGSREDA</sequence>
<evidence type="ECO:0000259" key="1">
    <source>
        <dbReference type="Pfam" id="PF22763"/>
    </source>
</evidence>
<dbReference type="Proteomes" id="UP000525389">
    <property type="component" value="Unassembled WGS sequence"/>
</dbReference>